<dbReference type="GO" id="GO:0006370">
    <property type="term" value="P:7-methylguanosine mRNA capping"/>
    <property type="evidence" value="ECO:0007669"/>
    <property type="project" value="TreeGrafter"/>
</dbReference>
<dbReference type="GO" id="GO:0004483">
    <property type="term" value="F:methyltransferase cap1 activity"/>
    <property type="evidence" value="ECO:0007669"/>
    <property type="project" value="UniProtKB-ARBA"/>
</dbReference>
<protein>
    <recommendedName>
        <fullName evidence="1">Ribosomal RNA methyltransferase FtsJ domain-containing protein</fullName>
    </recommendedName>
</protein>
<dbReference type="InterPro" id="IPR002877">
    <property type="entry name" value="RNA_MeTrfase_FtsJ_dom"/>
</dbReference>
<dbReference type="InterPro" id="IPR050851">
    <property type="entry name" value="mRNA_Cap_2O-Ribose_MeTrfase"/>
</dbReference>
<dbReference type="EMBL" id="MN739345">
    <property type="protein sequence ID" value="QHS99578.1"/>
    <property type="molecule type" value="Genomic_DNA"/>
</dbReference>
<dbReference type="Pfam" id="PF01728">
    <property type="entry name" value="FtsJ"/>
    <property type="match status" value="1"/>
</dbReference>
<dbReference type="Gene3D" id="3.40.50.12760">
    <property type="match status" value="1"/>
</dbReference>
<dbReference type="PANTHER" id="PTHR16121">
    <property type="entry name" value="CAP-SPECIFIC MRNA (NUCLEOSIDE-2'-O-)-METHYLTRANSFERASE 1-RELATED"/>
    <property type="match status" value="1"/>
</dbReference>
<name>A0A6C0C7G6_9ZZZZ</name>
<organism evidence="2">
    <name type="scientific">viral metagenome</name>
    <dbReference type="NCBI Taxonomy" id="1070528"/>
    <lineage>
        <taxon>unclassified sequences</taxon>
        <taxon>metagenomes</taxon>
        <taxon>organismal metagenomes</taxon>
    </lineage>
</organism>
<dbReference type="GO" id="GO:0005634">
    <property type="term" value="C:nucleus"/>
    <property type="evidence" value="ECO:0007669"/>
    <property type="project" value="TreeGrafter"/>
</dbReference>
<dbReference type="GO" id="GO:0005737">
    <property type="term" value="C:cytoplasm"/>
    <property type="evidence" value="ECO:0007669"/>
    <property type="project" value="TreeGrafter"/>
</dbReference>
<dbReference type="GO" id="GO:0032259">
    <property type="term" value="P:methylation"/>
    <property type="evidence" value="ECO:0007669"/>
    <property type="project" value="InterPro"/>
</dbReference>
<dbReference type="AlphaFoldDB" id="A0A6C0C7G6"/>
<evidence type="ECO:0000313" key="2">
    <source>
        <dbReference type="EMBL" id="QHS99578.1"/>
    </source>
</evidence>
<reference evidence="2" key="1">
    <citation type="journal article" date="2020" name="Nature">
        <title>Giant virus diversity and host interactions through global metagenomics.</title>
        <authorList>
            <person name="Schulz F."/>
            <person name="Roux S."/>
            <person name="Paez-Espino D."/>
            <person name="Jungbluth S."/>
            <person name="Walsh D.A."/>
            <person name="Denef V.J."/>
            <person name="McMahon K.D."/>
            <person name="Konstantinidis K.T."/>
            <person name="Eloe-Fadrosh E.A."/>
            <person name="Kyrpides N.C."/>
            <person name="Woyke T."/>
        </authorList>
    </citation>
    <scope>NUCLEOTIDE SEQUENCE</scope>
    <source>
        <strain evidence="2">GVMAG-M-3300020187-37</strain>
    </source>
</reference>
<dbReference type="SUPFAM" id="SSF53335">
    <property type="entry name" value="S-adenosyl-L-methionine-dependent methyltransferases"/>
    <property type="match status" value="1"/>
</dbReference>
<dbReference type="InterPro" id="IPR029063">
    <property type="entry name" value="SAM-dependent_MTases_sf"/>
</dbReference>
<proteinExistence type="predicted"/>
<evidence type="ECO:0000259" key="1">
    <source>
        <dbReference type="Pfam" id="PF01728"/>
    </source>
</evidence>
<accession>A0A6C0C7G6</accession>
<feature type="domain" description="Ribosomal RNA methyltransferase FtsJ" evidence="1">
    <location>
        <begin position="79"/>
        <end position="265"/>
    </location>
</feature>
<dbReference type="PANTHER" id="PTHR16121:SF0">
    <property type="entry name" value="CAP-SPECIFIC MRNA (NUCLEOSIDE-2'-O-)-METHYLTRANSFERASE 1"/>
    <property type="match status" value="1"/>
</dbReference>
<sequence length="354" mass="41879">MKSFQIIFNDDLLFINVINTSENECIDNELLTKLYKCKCKIDYVEISKWEKYKKLNNNYEYIYTSSNNSRNVANIIPISRSYFKIHEIIKDFNIDNLDFSACIAEGPGGFINCLLDMDSPIIYGITLLSNDKKIPFWSSKLFNNPKVHLNKYRNTGNIYIKKTSDDFIKSIKKCNIVTADGGFDYSNDFNKQELSSYKLIYSEIYIALNIQQLKGSFILKVFDIFYHKTIQLLYLLFLSYDEVYIYKPTISRLSNSEKYIVCKGFKGFNKEIINILSKYYNTVDKLYIELPEEFINIIKKYNDIFVQNQIDYINNILKFDCKNINDRIKKQILNSKEWCEKYELPLNDNCIYLK</sequence>